<feature type="region of interest" description="Disordered" evidence="6">
    <location>
        <begin position="1"/>
        <end position="37"/>
    </location>
</feature>
<dbReference type="InterPro" id="IPR044089">
    <property type="entry name" value="Alr1-like"/>
</dbReference>
<dbReference type="OrthoDB" id="29879at2759"/>
<feature type="transmembrane region" description="Helical" evidence="7">
    <location>
        <begin position="642"/>
        <end position="664"/>
    </location>
</feature>
<proteinExistence type="inferred from homology"/>
<dbReference type="GO" id="GO:0016020">
    <property type="term" value="C:membrane"/>
    <property type="evidence" value="ECO:0007669"/>
    <property type="project" value="UniProtKB-SubCell"/>
</dbReference>
<dbReference type="EMBL" id="CAJVPJ010000109">
    <property type="protein sequence ID" value="CAG8479257.1"/>
    <property type="molecule type" value="Genomic_DNA"/>
</dbReference>
<evidence type="ECO:0000256" key="4">
    <source>
        <dbReference type="ARBA" id="ARBA00022989"/>
    </source>
</evidence>
<dbReference type="PANTHER" id="PTHR21535:SF51">
    <property type="entry name" value="MANGANESE RESISTANCE PROTEIN MNR2"/>
    <property type="match status" value="1"/>
</dbReference>
<feature type="region of interest" description="Disordered" evidence="6">
    <location>
        <begin position="86"/>
        <end position="119"/>
    </location>
</feature>
<name>A0A9N8W6S1_9GLOM</name>
<organism evidence="8 9">
    <name type="scientific">Paraglomus occultum</name>
    <dbReference type="NCBI Taxonomy" id="144539"/>
    <lineage>
        <taxon>Eukaryota</taxon>
        <taxon>Fungi</taxon>
        <taxon>Fungi incertae sedis</taxon>
        <taxon>Mucoromycota</taxon>
        <taxon>Glomeromycotina</taxon>
        <taxon>Glomeromycetes</taxon>
        <taxon>Paraglomerales</taxon>
        <taxon>Paraglomeraceae</taxon>
        <taxon>Paraglomus</taxon>
    </lineage>
</organism>
<dbReference type="SUPFAM" id="SSF143865">
    <property type="entry name" value="CorA soluble domain-like"/>
    <property type="match status" value="1"/>
</dbReference>
<comment type="caution">
    <text evidence="8">The sequence shown here is derived from an EMBL/GenBank/DDBJ whole genome shotgun (WGS) entry which is preliminary data.</text>
</comment>
<dbReference type="SUPFAM" id="SSF144083">
    <property type="entry name" value="Magnesium transport protein CorA, transmembrane region"/>
    <property type="match status" value="1"/>
</dbReference>
<feature type="compositionally biased region" description="Polar residues" evidence="6">
    <location>
        <begin position="94"/>
        <end position="111"/>
    </location>
</feature>
<feature type="compositionally biased region" description="Low complexity" evidence="6">
    <location>
        <begin position="11"/>
        <end position="25"/>
    </location>
</feature>
<feature type="compositionally biased region" description="Polar residues" evidence="6">
    <location>
        <begin position="1"/>
        <end position="10"/>
    </location>
</feature>
<dbReference type="InterPro" id="IPR045863">
    <property type="entry name" value="CorA_TM1_TM2"/>
</dbReference>
<keyword evidence="4 7" id="KW-1133">Transmembrane helix</keyword>
<feature type="transmembrane region" description="Helical" evidence="7">
    <location>
        <begin position="580"/>
        <end position="599"/>
    </location>
</feature>
<gene>
    <name evidence="8" type="ORF">POCULU_LOCUS1453</name>
</gene>
<comment type="subcellular location">
    <subcellularLocation>
        <location evidence="1">Membrane</location>
        <topology evidence="1">Multi-pass membrane protein</topology>
    </subcellularLocation>
</comment>
<accession>A0A9N8W6S1</accession>
<feature type="transmembrane region" description="Helical" evidence="7">
    <location>
        <begin position="684"/>
        <end position="703"/>
    </location>
</feature>
<evidence type="ECO:0000256" key="5">
    <source>
        <dbReference type="ARBA" id="ARBA00023136"/>
    </source>
</evidence>
<evidence type="ECO:0000256" key="1">
    <source>
        <dbReference type="ARBA" id="ARBA00004141"/>
    </source>
</evidence>
<dbReference type="FunFam" id="1.20.58.340:FF:000008">
    <property type="entry name" value="CorA family metal ion transporter"/>
    <property type="match status" value="1"/>
</dbReference>
<dbReference type="PANTHER" id="PTHR21535">
    <property type="entry name" value="MAGNESIUM AND COBALT TRANSPORT PROTEIN/MITOCHONDRIAL IMPORT INNER MEMBRANE TRANSLOCASE SUBUNIT TIM8"/>
    <property type="match status" value="1"/>
</dbReference>
<keyword evidence="5 7" id="KW-0472">Membrane</keyword>
<dbReference type="Pfam" id="PF01544">
    <property type="entry name" value="CorA"/>
    <property type="match status" value="1"/>
</dbReference>
<keyword evidence="3 7" id="KW-0812">Transmembrane</keyword>
<evidence type="ECO:0000256" key="2">
    <source>
        <dbReference type="ARBA" id="ARBA00009765"/>
    </source>
</evidence>
<comment type="similarity">
    <text evidence="2">Belongs to the CorA metal ion transporter (MIT) (TC 1.A.35) family.</text>
</comment>
<evidence type="ECO:0000256" key="6">
    <source>
        <dbReference type="SAM" id="MobiDB-lite"/>
    </source>
</evidence>
<dbReference type="GO" id="GO:0015095">
    <property type="term" value="F:magnesium ion transmembrane transporter activity"/>
    <property type="evidence" value="ECO:0007669"/>
    <property type="project" value="InterPro"/>
</dbReference>
<dbReference type="Gene3D" id="3.30.460.20">
    <property type="entry name" value="CorA soluble domain-like"/>
    <property type="match status" value="1"/>
</dbReference>
<dbReference type="AlphaFoldDB" id="A0A9N8W6S1"/>
<evidence type="ECO:0000256" key="3">
    <source>
        <dbReference type="ARBA" id="ARBA00022692"/>
    </source>
</evidence>
<dbReference type="Proteomes" id="UP000789572">
    <property type="component" value="Unassembled WGS sequence"/>
</dbReference>
<sequence length="751" mass="86596">MTEPHSPTTPLTYSHSSDTLHSTTDTTERQEFGQDHSQLEYQQQTQPRYTQNYSDNPNHQQQVYYSNTFNSSPSIFPSDQIYDETSPLLRPASHTPSPTRSVEGHNVSNSPPISPEATNVRHRDHVVRIIHPDSNSNHDTNSCCDDTDSDGGTIMEKGAKDVCFPMITESKDKKGIDFAVLEEYVREENERRLREQKIRKRRRCESVGHLSDNGPRSIRHLPHIHSKCDATLRFTFYSTACNTVHAHTLAEIPPPGMTLTQLVMAGCWWIDIVNPTDDDMQLLGRAFGIHPLTIEDIQTEETREKCELFKNYYFICFRYFDEDNCSPTYLQPLSMFMVVMKDGILSFHRRPSSHPANVRRRIRQLKDYITVTPDWIIYALIDDITDSFAPIIGTIEYEVDSIDELVLILKEAEQSDMLRRIGHCRRKVMGLLRLLGNKPDVMKGLVKRCNELRWDVVISNEILLYLGDIQDHIITMVQNLNHYEKILSRSHSNYLAQISIEMTQANNQINDILSRLTALGTILVPMNLVTGLWGMNVPVPGQESAGLTWFFSILSGIVIFCLLGVIAAHRINIWKVYNRIPIYLYILFVLFEFFPRVFIVAKIYDYVREPLHPAVVVAILVGKLEAYLLWGDHLLSRQQIDNLDNFGTMSTLAYFLFLLCAIFANLDNLQQDDSFSQNVHQKLNLLQTSLACTAVFCVARAVWRWIRWVHITFCRCCFFCWCCYDEVIEDWEEGGREKPDYKKVENNQSSV</sequence>
<dbReference type="Gene3D" id="1.20.58.340">
    <property type="entry name" value="Magnesium transport protein CorA, transmembrane region"/>
    <property type="match status" value="2"/>
</dbReference>
<keyword evidence="9" id="KW-1185">Reference proteome</keyword>
<reference evidence="8" key="1">
    <citation type="submission" date="2021-06" db="EMBL/GenBank/DDBJ databases">
        <authorList>
            <person name="Kallberg Y."/>
            <person name="Tangrot J."/>
            <person name="Rosling A."/>
        </authorList>
    </citation>
    <scope>NUCLEOTIDE SEQUENCE</scope>
    <source>
        <strain evidence="8">IA702</strain>
    </source>
</reference>
<feature type="compositionally biased region" description="Basic and acidic residues" evidence="6">
    <location>
        <begin position="26"/>
        <end position="37"/>
    </location>
</feature>
<dbReference type="InterPro" id="IPR045861">
    <property type="entry name" value="CorA_cytoplasmic_dom"/>
</dbReference>
<feature type="transmembrane region" description="Helical" evidence="7">
    <location>
        <begin position="547"/>
        <end position="568"/>
    </location>
</feature>
<evidence type="ECO:0000256" key="7">
    <source>
        <dbReference type="SAM" id="Phobius"/>
    </source>
</evidence>
<feature type="transmembrane region" description="Helical" evidence="7">
    <location>
        <begin position="611"/>
        <end position="630"/>
    </location>
</feature>
<dbReference type="CDD" id="cd12829">
    <property type="entry name" value="Alr1p-like"/>
    <property type="match status" value="1"/>
</dbReference>
<evidence type="ECO:0000313" key="8">
    <source>
        <dbReference type="EMBL" id="CAG8479257.1"/>
    </source>
</evidence>
<evidence type="ECO:0000313" key="9">
    <source>
        <dbReference type="Proteomes" id="UP000789572"/>
    </source>
</evidence>
<dbReference type="GO" id="GO:0010961">
    <property type="term" value="P:intracellular magnesium ion homeostasis"/>
    <property type="evidence" value="ECO:0007669"/>
    <property type="project" value="TreeGrafter"/>
</dbReference>
<protein>
    <submittedName>
        <fullName evidence="8">1764_t:CDS:1</fullName>
    </submittedName>
</protein>
<dbReference type="InterPro" id="IPR002523">
    <property type="entry name" value="MgTranspt_CorA/ZnTranspt_ZntB"/>
</dbReference>